<dbReference type="GO" id="GO:0071732">
    <property type="term" value="P:cellular response to nitric oxide"/>
    <property type="evidence" value="ECO:0007669"/>
    <property type="project" value="UniProtKB-ARBA"/>
</dbReference>
<evidence type="ECO:0000256" key="6">
    <source>
        <dbReference type="ARBA" id="ARBA00022692"/>
    </source>
</evidence>
<dbReference type="PANTHER" id="PTHR44757">
    <property type="entry name" value="DIGUANYLATE CYCLASE DGCP"/>
    <property type="match status" value="1"/>
</dbReference>
<dbReference type="InterPro" id="IPR052155">
    <property type="entry name" value="Biofilm_reg_signaling"/>
</dbReference>
<dbReference type="CDD" id="cd00130">
    <property type="entry name" value="PAS"/>
    <property type="match status" value="1"/>
</dbReference>
<evidence type="ECO:0000259" key="14">
    <source>
        <dbReference type="PROSITE" id="PS50887"/>
    </source>
</evidence>
<dbReference type="CDD" id="cd01949">
    <property type="entry name" value="GGDEF"/>
    <property type="match status" value="1"/>
</dbReference>
<dbReference type="InterPro" id="IPR001633">
    <property type="entry name" value="EAL_dom"/>
</dbReference>
<evidence type="ECO:0000256" key="9">
    <source>
        <dbReference type="ARBA" id="ARBA00051114"/>
    </source>
</evidence>
<evidence type="ECO:0000259" key="12">
    <source>
        <dbReference type="PROSITE" id="PS50113"/>
    </source>
</evidence>
<feature type="transmembrane region" description="Helical" evidence="10">
    <location>
        <begin position="124"/>
        <end position="148"/>
    </location>
</feature>
<dbReference type="EC" id="3.1.4.52" evidence="3"/>
<feature type="domain" description="GGDEF" evidence="14">
    <location>
        <begin position="660"/>
        <end position="798"/>
    </location>
</feature>
<feature type="transmembrane region" description="Helical" evidence="10">
    <location>
        <begin position="46"/>
        <end position="66"/>
    </location>
</feature>
<dbReference type="InterPro" id="IPR035919">
    <property type="entry name" value="EAL_sf"/>
</dbReference>
<evidence type="ECO:0000313" key="15">
    <source>
        <dbReference type="EMBL" id="QCW82770.1"/>
    </source>
</evidence>
<proteinExistence type="predicted"/>
<evidence type="ECO:0000256" key="3">
    <source>
        <dbReference type="ARBA" id="ARBA00012282"/>
    </source>
</evidence>
<comment type="subcellular location">
    <subcellularLocation>
        <location evidence="2">Cell membrane</location>
        <topology evidence="2">Multi-pass membrane protein</topology>
    </subcellularLocation>
</comment>
<dbReference type="Pfam" id="PF00990">
    <property type="entry name" value="GGDEF"/>
    <property type="match status" value="1"/>
</dbReference>
<comment type="catalytic activity">
    <reaction evidence="9">
        <text>3',3'-c-di-GMP + H2O = 5'-phosphoguanylyl(3'-&gt;5')guanosine + H(+)</text>
        <dbReference type="Rhea" id="RHEA:24902"/>
        <dbReference type="ChEBI" id="CHEBI:15377"/>
        <dbReference type="ChEBI" id="CHEBI:15378"/>
        <dbReference type="ChEBI" id="CHEBI:58754"/>
        <dbReference type="ChEBI" id="CHEBI:58805"/>
        <dbReference type="EC" id="3.1.4.52"/>
    </reaction>
    <physiologicalReaction direction="left-to-right" evidence="9">
        <dbReference type="Rhea" id="RHEA:24903"/>
    </physiologicalReaction>
</comment>
<dbReference type="OrthoDB" id="8553030at2"/>
<dbReference type="Pfam" id="PF00563">
    <property type="entry name" value="EAL"/>
    <property type="match status" value="1"/>
</dbReference>
<dbReference type="InterPro" id="IPR007895">
    <property type="entry name" value="MASE1"/>
</dbReference>
<evidence type="ECO:0000256" key="1">
    <source>
        <dbReference type="ARBA" id="ARBA00001946"/>
    </source>
</evidence>
<feature type="transmembrane region" description="Helical" evidence="10">
    <location>
        <begin position="195"/>
        <end position="216"/>
    </location>
</feature>
<gene>
    <name evidence="15" type="ORF">EQU24_11355</name>
</gene>
<comment type="cofactor">
    <cofactor evidence="1">
        <name>Mg(2+)</name>
        <dbReference type="ChEBI" id="CHEBI:18420"/>
    </cofactor>
</comment>
<evidence type="ECO:0000256" key="10">
    <source>
        <dbReference type="SAM" id="Phobius"/>
    </source>
</evidence>
<reference evidence="16" key="1">
    <citation type="journal article" date="2019" name="J. Bacteriol.">
        <title>A Mutagenic Screen Identifies a TonB-Dependent Receptor Required for the Lanthanide Metal Switch in the Type I Methanotroph 'Methylotuvimicrobium buryatense' 5GB1C.</title>
        <authorList>
            <person name="Groom J.D."/>
            <person name="Ford S.M."/>
            <person name="Pesesky M.W."/>
            <person name="Lidstrom M.E."/>
        </authorList>
    </citation>
    <scope>NUCLEOTIDE SEQUENCE [LARGE SCALE GENOMIC DNA]</scope>
    <source>
        <strain evidence="16">5GB1C</strain>
    </source>
</reference>
<dbReference type="SMART" id="SM00091">
    <property type="entry name" value="PAS"/>
    <property type="match status" value="1"/>
</dbReference>
<dbReference type="SMART" id="SM00267">
    <property type="entry name" value="GGDEF"/>
    <property type="match status" value="1"/>
</dbReference>
<dbReference type="NCBIfam" id="TIGR00254">
    <property type="entry name" value="GGDEF"/>
    <property type="match status" value="1"/>
</dbReference>
<dbReference type="EMBL" id="CP035467">
    <property type="protein sequence ID" value="QCW82770.1"/>
    <property type="molecule type" value="Genomic_DNA"/>
</dbReference>
<evidence type="ECO:0000256" key="5">
    <source>
        <dbReference type="ARBA" id="ARBA00022636"/>
    </source>
</evidence>
<dbReference type="NCBIfam" id="TIGR00229">
    <property type="entry name" value="sensory_box"/>
    <property type="match status" value="1"/>
</dbReference>
<dbReference type="GO" id="GO:0071111">
    <property type="term" value="F:cyclic-guanylate-specific phosphodiesterase activity"/>
    <property type="evidence" value="ECO:0007669"/>
    <property type="project" value="UniProtKB-EC"/>
</dbReference>
<dbReference type="Gene3D" id="3.30.70.270">
    <property type="match status" value="1"/>
</dbReference>
<dbReference type="InterPro" id="IPR000160">
    <property type="entry name" value="GGDEF_dom"/>
</dbReference>
<dbReference type="InterPro" id="IPR001610">
    <property type="entry name" value="PAC"/>
</dbReference>
<keyword evidence="7 10" id="KW-1133">Transmembrane helix</keyword>
<keyword evidence="8 10" id="KW-0472">Membrane</keyword>
<dbReference type="RefSeq" id="WP_017839387.1">
    <property type="nucleotide sequence ID" value="NZ_CP035467.1"/>
</dbReference>
<dbReference type="InterPro" id="IPR029787">
    <property type="entry name" value="Nucleotide_cyclase"/>
</dbReference>
<keyword evidence="16" id="KW-1185">Reference proteome</keyword>
<dbReference type="SUPFAM" id="SSF141868">
    <property type="entry name" value="EAL domain-like"/>
    <property type="match status" value="1"/>
</dbReference>
<sequence>MNYRTSVNSTLSRIALTALLFYFAGQLALPLSLPPSYATAIWPPAGIGFAATLLWGNKVLPAIFLAELAIHYEVYDFMTLWQSPGQLLIFLSSPVNSVLRAWTGAFLVKKIVGYPNPLISAKEIMLFFFLSGPVATFIPALLSVYALVETGVIVESDFGFGFLTWWLGDCIGIVVFTPLFLTIFEPSLQSRTKRWLPLCTALIVGLALVAISYLMAHQREGLRLREIIENKAETIQYALEDNYKAHANTLSLYHSLIGSNDTIDYQSLQIFSDWVFNTYPGVPYIEWLETSKASQDKTTWTIKYSTKKYFDDFQPISEKRHQEIVLALEPQATTDRSSKILAFGNSSRQFFIYTPFFETEQTLKGYIIEAFDIERFIEDALVRKSIEYINIRLFEKTSDGEQQWLFPLEPKRAIPDPFAITTLKPLNIGGQSWFIQVSPDLGFLGNYYSWPVWGILAGGMLLTSLMGIGFLIVTGQTELILVEVEKRTHDLNQSNRKLRLSEEQLRLAATAFETQEGIMITDKKGRILRVNNAHTEITGYSSEEVIGKIPSVLSSIHHNRDCFDEFWKQLASQGQYEGEIWNRRKNGEVYPEWQTVTAVKNEAGEITHFVSIFSDITEKKENESRIHNLAFYDPLTNLPNRRLLINRLEKEIAIAKRHGHFGAVIFMDLDHFKFLNDSLGHHVGDELLIQVANRLQSVVRDEDTAARLGGDEFIVLINCNAKNLSEAADHALTVAEKINAKINEPFLLNAFQHQLSPSMGITLFPDNDDNPDRILQQADTAMYRSKASGRNSISFFHPSMQEAADLRIKMENELREAIDQGHFVLNYQAQFGAKNEIIGAEALIRWQHPQKGLIPPVEFIKIAEESRLILQLGRWVIMEACLQIQSWQQNGLIVPRIAINVSSNQFRQSNFVDQIEHSLKVSGITPDCLEIELTEHVVIDNIEDTIEKMKALKVLGLSISIDDFGTGYSSLAYLKQLPLNQLKIDKSFVRDISTDPNDAIIVETMIDMAKHLGLTMIAEGVETAEQLAFLKSKGCTGFQGYYFSHPVTADQFAELLSEQSPQVI</sequence>
<keyword evidence="4" id="KW-1003">Cell membrane</keyword>
<organism evidence="15 16">
    <name type="scientific">Methylotuvimicrobium buryatense</name>
    <name type="common">Methylomicrobium buryatense</name>
    <dbReference type="NCBI Taxonomy" id="95641"/>
    <lineage>
        <taxon>Bacteria</taxon>
        <taxon>Pseudomonadati</taxon>
        <taxon>Pseudomonadota</taxon>
        <taxon>Gammaproteobacteria</taxon>
        <taxon>Methylococcales</taxon>
        <taxon>Methylococcaceae</taxon>
        <taxon>Methylotuvimicrobium</taxon>
    </lineage>
</organism>
<evidence type="ECO:0000259" key="13">
    <source>
        <dbReference type="PROSITE" id="PS50883"/>
    </source>
</evidence>
<dbReference type="AlphaFoldDB" id="A0A4P9UQC9"/>
<dbReference type="STRING" id="675511.GCA_000341735_00764"/>
<dbReference type="InterPro" id="IPR035965">
    <property type="entry name" value="PAS-like_dom_sf"/>
</dbReference>
<evidence type="ECO:0000313" key="16">
    <source>
        <dbReference type="Proteomes" id="UP000305881"/>
    </source>
</evidence>
<dbReference type="KEGG" id="mbur:EQU24_11355"/>
<dbReference type="CDD" id="cd01948">
    <property type="entry name" value="EAL"/>
    <property type="match status" value="1"/>
</dbReference>
<dbReference type="PROSITE" id="PS50887">
    <property type="entry name" value="GGDEF"/>
    <property type="match status" value="1"/>
</dbReference>
<keyword evidence="6 10" id="KW-0812">Transmembrane</keyword>
<dbReference type="Gene3D" id="3.20.20.450">
    <property type="entry name" value="EAL domain"/>
    <property type="match status" value="1"/>
</dbReference>
<name>A0A4P9UQC9_METBY</name>
<feature type="domain" description="PAS" evidence="11">
    <location>
        <begin position="501"/>
        <end position="557"/>
    </location>
</feature>
<dbReference type="GO" id="GO:0005886">
    <property type="term" value="C:plasma membrane"/>
    <property type="evidence" value="ECO:0007669"/>
    <property type="project" value="UniProtKB-SubCell"/>
</dbReference>
<protein>
    <recommendedName>
        <fullName evidence="3">cyclic-guanylate-specific phosphodiesterase</fullName>
        <ecNumber evidence="3">3.1.4.52</ecNumber>
    </recommendedName>
</protein>
<dbReference type="SMART" id="SM00086">
    <property type="entry name" value="PAC"/>
    <property type="match status" value="1"/>
</dbReference>
<dbReference type="SUPFAM" id="SSF55785">
    <property type="entry name" value="PYP-like sensor domain (PAS domain)"/>
    <property type="match status" value="1"/>
</dbReference>
<evidence type="ECO:0000256" key="7">
    <source>
        <dbReference type="ARBA" id="ARBA00022989"/>
    </source>
</evidence>
<evidence type="ECO:0000256" key="4">
    <source>
        <dbReference type="ARBA" id="ARBA00022475"/>
    </source>
</evidence>
<feature type="domain" description="PAC" evidence="12">
    <location>
        <begin position="576"/>
        <end position="628"/>
    </location>
</feature>
<evidence type="ECO:0000259" key="11">
    <source>
        <dbReference type="PROSITE" id="PS50112"/>
    </source>
</evidence>
<accession>A0A4P9UQC9</accession>
<dbReference type="InterPro" id="IPR000014">
    <property type="entry name" value="PAS"/>
</dbReference>
<evidence type="ECO:0000256" key="8">
    <source>
        <dbReference type="ARBA" id="ARBA00023136"/>
    </source>
</evidence>
<dbReference type="PROSITE" id="PS50112">
    <property type="entry name" value="PAS"/>
    <property type="match status" value="1"/>
</dbReference>
<dbReference type="Pfam" id="PF13426">
    <property type="entry name" value="PAS_9"/>
    <property type="match status" value="1"/>
</dbReference>
<dbReference type="SUPFAM" id="SSF55073">
    <property type="entry name" value="Nucleotide cyclase"/>
    <property type="match status" value="1"/>
</dbReference>
<dbReference type="FunFam" id="3.20.20.450:FF:000001">
    <property type="entry name" value="Cyclic di-GMP phosphodiesterase yahA"/>
    <property type="match status" value="1"/>
</dbReference>
<dbReference type="Pfam" id="PF05231">
    <property type="entry name" value="MASE1"/>
    <property type="match status" value="1"/>
</dbReference>
<dbReference type="PROSITE" id="PS50883">
    <property type="entry name" value="EAL"/>
    <property type="match status" value="1"/>
</dbReference>
<dbReference type="InterPro" id="IPR043128">
    <property type="entry name" value="Rev_trsase/Diguanyl_cyclase"/>
</dbReference>
<dbReference type="InterPro" id="IPR000700">
    <property type="entry name" value="PAS-assoc_C"/>
</dbReference>
<feature type="transmembrane region" description="Helical" evidence="10">
    <location>
        <begin position="160"/>
        <end position="183"/>
    </location>
</feature>
<dbReference type="Proteomes" id="UP000305881">
    <property type="component" value="Chromosome"/>
</dbReference>
<feature type="domain" description="EAL" evidence="13">
    <location>
        <begin position="807"/>
        <end position="1060"/>
    </location>
</feature>
<dbReference type="PROSITE" id="PS50113">
    <property type="entry name" value="PAC"/>
    <property type="match status" value="1"/>
</dbReference>
<dbReference type="PANTHER" id="PTHR44757:SF2">
    <property type="entry name" value="BIOFILM ARCHITECTURE MAINTENANCE PROTEIN MBAA"/>
    <property type="match status" value="1"/>
</dbReference>
<keyword evidence="5" id="KW-0973">c-di-GMP</keyword>
<dbReference type="SMART" id="SM00052">
    <property type="entry name" value="EAL"/>
    <property type="match status" value="1"/>
</dbReference>
<dbReference type="FunFam" id="3.30.70.270:FF:000001">
    <property type="entry name" value="Diguanylate cyclase domain protein"/>
    <property type="match status" value="1"/>
</dbReference>
<dbReference type="Gene3D" id="3.30.450.20">
    <property type="entry name" value="PAS domain"/>
    <property type="match status" value="1"/>
</dbReference>
<evidence type="ECO:0000256" key="2">
    <source>
        <dbReference type="ARBA" id="ARBA00004651"/>
    </source>
</evidence>